<feature type="compositionally biased region" description="Basic and acidic residues" evidence="1">
    <location>
        <begin position="157"/>
        <end position="169"/>
    </location>
</feature>
<reference evidence="2 3" key="1">
    <citation type="submission" date="2024-10" db="EMBL/GenBank/DDBJ databases">
        <authorList>
            <person name="Kim D."/>
        </authorList>
    </citation>
    <scope>NUCLEOTIDE SEQUENCE [LARGE SCALE GENOMIC DNA]</scope>
    <source>
        <strain evidence="2">BH-2024</strain>
    </source>
</reference>
<gene>
    <name evidence="2" type="ORF">niasHT_018571</name>
</gene>
<proteinExistence type="predicted"/>
<name>A0ABD2LBG1_9BILA</name>
<feature type="compositionally biased region" description="Low complexity" evidence="1">
    <location>
        <begin position="146"/>
        <end position="156"/>
    </location>
</feature>
<feature type="compositionally biased region" description="Basic and acidic residues" evidence="1">
    <location>
        <begin position="194"/>
        <end position="212"/>
    </location>
</feature>
<evidence type="ECO:0000313" key="2">
    <source>
        <dbReference type="EMBL" id="KAL3112560.1"/>
    </source>
</evidence>
<evidence type="ECO:0000256" key="1">
    <source>
        <dbReference type="SAM" id="MobiDB-lite"/>
    </source>
</evidence>
<keyword evidence="3" id="KW-1185">Reference proteome</keyword>
<organism evidence="2 3">
    <name type="scientific">Heterodera trifolii</name>
    <dbReference type="NCBI Taxonomy" id="157864"/>
    <lineage>
        <taxon>Eukaryota</taxon>
        <taxon>Metazoa</taxon>
        <taxon>Ecdysozoa</taxon>
        <taxon>Nematoda</taxon>
        <taxon>Chromadorea</taxon>
        <taxon>Rhabditida</taxon>
        <taxon>Tylenchina</taxon>
        <taxon>Tylenchomorpha</taxon>
        <taxon>Tylenchoidea</taxon>
        <taxon>Heteroderidae</taxon>
        <taxon>Heteroderinae</taxon>
        <taxon>Heterodera</taxon>
    </lineage>
</organism>
<feature type="region of interest" description="Disordered" evidence="1">
    <location>
        <begin position="56"/>
        <end position="86"/>
    </location>
</feature>
<accession>A0ABD2LBG1</accession>
<comment type="caution">
    <text evidence="2">The sequence shown here is derived from an EMBL/GenBank/DDBJ whole genome shotgun (WGS) entry which is preliminary data.</text>
</comment>
<feature type="region of interest" description="Disordered" evidence="1">
    <location>
        <begin position="237"/>
        <end position="279"/>
    </location>
</feature>
<sequence>MGEEQDREQWKCLDVRCVKEEGERDVGRETRHLQNPQFLKQVRTSLSDSPNQQINYTAENNDESNGRRFLSDGGTVGHGKSCSKNRQKISRPILNTRRLEKGESSMSNYYDDSRRLLSAKNLSISTTSSSSSLAIIPFEQQKEQPNYNYNKNGNSNKQREKATAEEKGKKVATLLDTKKRSKSFHSRFPPTADESNRRRFRSDGGTDGHERPNGQVGMIGYGVIQVPYDKLSEWAKNARDQGPPVGMIGYEERQEGSIPIKSERKKTEKLRSLLSQPHK</sequence>
<evidence type="ECO:0000313" key="3">
    <source>
        <dbReference type="Proteomes" id="UP001620626"/>
    </source>
</evidence>
<feature type="region of interest" description="Disordered" evidence="1">
    <location>
        <begin position="144"/>
        <end position="216"/>
    </location>
</feature>
<dbReference type="Proteomes" id="UP001620626">
    <property type="component" value="Unassembled WGS sequence"/>
</dbReference>
<protein>
    <submittedName>
        <fullName evidence="2">Uncharacterized protein</fullName>
    </submittedName>
</protein>
<dbReference type="AlphaFoldDB" id="A0ABD2LBG1"/>
<feature type="compositionally biased region" description="Basic and acidic residues" evidence="1">
    <location>
        <begin position="250"/>
        <end position="271"/>
    </location>
</feature>
<dbReference type="EMBL" id="JBICBT010000467">
    <property type="protein sequence ID" value="KAL3112560.1"/>
    <property type="molecule type" value="Genomic_DNA"/>
</dbReference>